<comment type="subcellular location">
    <subcellularLocation>
        <location evidence="1">Cell membrane</location>
        <topology evidence="1">Single-pass membrane protein</topology>
    </subcellularLocation>
    <subcellularLocation>
        <location evidence="7">Cell membrane</location>
        <topology evidence="7">Single-pass type II membrane protein</topology>
    </subcellularLocation>
</comment>
<evidence type="ECO:0000256" key="2">
    <source>
        <dbReference type="ARBA" id="ARBA00005811"/>
    </source>
</evidence>
<comment type="caution">
    <text evidence="10">The sequence shown here is derived from an EMBL/GenBank/DDBJ whole genome shotgun (WGS) entry which is preliminary data.</text>
</comment>
<evidence type="ECO:0000256" key="9">
    <source>
        <dbReference type="SAM" id="Phobius"/>
    </source>
</evidence>
<evidence type="ECO:0000256" key="3">
    <source>
        <dbReference type="ARBA" id="ARBA00022475"/>
    </source>
</evidence>
<evidence type="ECO:0000313" key="10">
    <source>
        <dbReference type="EMBL" id="MCM2373325.1"/>
    </source>
</evidence>
<keyword evidence="5 9" id="KW-1133">Transmembrane helix</keyword>
<feature type="region of interest" description="Disordered" evidence="8">
    <location>
        <begin position="1"/>
        <end position="26"/>
    </location>
</feature>
<evidence type="ECO:0000256" key="5">
    <source>
        <dbReference type="ARBA" id="ARBA00022989"/>
    </source>
</evidence>
<dbReference type="RefSeq" id="WP_250931061.1">
    <property type="nucleotide sequence ID" value="NZ_JAMQBK010000060.1"/>
</dbReference>
<keyword evidence="6 9" id="KW-0472">Membrane</keyword>
<accession>A0ABT0U8S7</accession>
<dbReference type="PANTHER" id="PTHR30558:SF3">
    <property type="entry name" value="BIOPOLYMER TRANSPORT PROTEIN EXBD-RELATED"/>
    <property type="match status" value="1"/>
</dbReference>
<keyword evidence="4 7" id="KW-0812">Transmembrane</keyword>
<keyword evidence="11" id="KW-1185">Reference proteome</keyword>
<reference evidence="10 11" key="1">
    <citation type="journal article" date="2022" name="Syst. Appl. Microbiol.">
        <title>Rhodopirellula aestuarii sp. nov., a novel member of the genus Rhodopirellula isolated from brackish sediments collected in the Tagus River estuary, Portugal.</title>
        <authorList>
            <person name="Vitorino I.R."/>
            <person name="Klimek D."/>
            <person name="Calusinska M."/>
            <person name="Lobo-da-Cunha A."/>
            <person name="Vasconcelos V."/>
            <person name="Lage O.M."/>
        </authorList>
    </citation>
    <scope>NUCLEOTIDE SEQUENCE [LARGE SCALE GENOMIC DNA]</scope>
    <source>
        <strain evidence="10 11">ICT_H3.1</strain>
    </source>
</reference>
<evidence type="ECO:0000256" key="4">
    <source>
        <dbReference type="ARBA" id="ARBA00022692"/>
    </source>
</evidence>
<evidence type="ECO:0000256" key="6">
    <source>
        <dbReference type="ARBA" id="ARBA00023136"/>
    </source>
</evidence>
<proteinExistence type="inferred from homology"/>
<gene>
    <name evidence="10" type="ORF">NB063_22155</name>
</gene>
<feature type="compositionally biased region" description="Acidic residues" evidence="8">
    <location>
        <begin position="1"/>
        <end position="15"/>
    </location>
</feature>
<evidence type="ECO:0000256" key="8">
    <source>
        <dbReference type="SAM" id="MobiDB-lite"/>
    </source>
</evidence>
<evidence type="ECO:0000256" key="1">
    <source>
        <dbReference type="ARBA" id="ARBA00004162"/>
    </source>
</evidence>
<comment type="similarity">
    <text evidence="2 7">Belongs to the ExbD/TolR family.</text>
</comment>
<keyword evidence="7" id="KW-0653">Protein transport</keyword>
<protein>
    <submittedName>
        <fullName evidence="10">Biopolymer transporter ExbD</fullName>
    </submittedName>
</protein>
<evidence type="ECO:0000313" key="11">
    <source>
        <dbReference type="Proteomes" id="UP001202961"/>
    </source>
</evidence>
<dbReference type="PANTHER" id="PTHR30558">
    <property type="entry name" value="EXBD MEMBRANE COMPONENT OF PMF-DRIVEN MACROMOLECULE IMPORT SYSTEM"/>
    <property type="match status" value="1"/>
</dbReference>
<dbReference type="InterPro" id="IPR003400">
    <property type="entry name" value="ExbD"/>
</dbReference>
<keyword evidence="3" id="KW-1003">Cell membrane</keyword>
<name>A0ABT0U8S7_9BACT</name>
<feature type="transmembrane region" description="Helical" evidence="9">
    <location>
        <begin position="30"/>
        <end position="47"/>
    </location>
</feature>
<dbReference type="Pfam" id="PF02472">
    <property type="entry name" value="ExbD"/>
    <property type="match status" value="1"/>
</dbReference>
<dbReference type="Proteomes" id="UP001202961">
    <property type="component" value="Unassembled WGS sequence"/>
</dbReference>
<sequence>MHADLIEPEDEDDLDAVPPRAKREEEEMDITPMIDITFLLLIFFVVASKMDPTQTGNIPDADNGLAISAKDSAVIFIEPGGGDSPAILKRRDQSEFSKDEEAQANEIVEYVTNELEKSISKNKDQVMLLGDGDVKVSEVTRVQKIIGDEFTDMEFTYIAVKEK</sequence>
<organism evidence="10 11">
    <name type="scientific">Aporhodopirellula aestuarii</name>
    <dbReference type="NCBI Taxonomy" id="2950107"/>
    <lineage>
        <taxon>Bacteria</taxon>
        <taxon>Pseudomonadati</taxon>
        <taxon>Planctomycetota</taxon>
        <taxon>Planctomycetia</taxon>
        <taxon>Pirellulales</taxon>
        <taxon>Pirellulaceae</taxon>
        <taxon>Aporhodopirellula</taxon>
    </lineage>
</organism>
<dbReference type="EMBL" id="JAMQBK010000060">
    <property type="protein sequence ID" value="MCM2373325.1"/>
    <property type="molecule type" value="Genomic_DNA"/>
</dbReference>
<keyword evidence="7" id="KW-0813">Transport</keyword>
<evidence type="ECO:0000256" key="7">
    <source>
        <dbReference type="RuleBase" id="RU003879"/>
    </source>
</evidence>